<reference evidence="2" key="1">
    <citation type="submission" date="2023-03" db="EMBL/GenBank/DDBJ databases">
        <title>Massive genome expansion in bonnet fungi (Mycena s.s.) driven by repeated elements and novel gene families across ecological guilds.</title>
        <authorList>
            <consortium name="Lawrence Berkeley National Laboratory"/>
            <person name="Harder C.B."/>
            <person name="Miyauchi S."/>
            <person name="Viragh M."/>
            <person name="Kuo A."/>
            <person name="Thoen E."/>
            <person name="Andreopoulos B."/>
            <person name="Lu D."/>
            <person name="Skrede I."/>
            <person name="Drula E."/>
            <person name="Henrissat B."/>
            <person name="Morin E."/>
            <person name="Kohler A."/>
            <person name="Barry K."/>
            <person name="LaButti K."/>
            <person name="Morin E."/>
            <person name="Salamov A."/>
            <person name="Lipzen A."/>
            <person name="Mereny Z."/>
            <person name="Hegedus B."/>
            <person name="Baldrian P."/>
            <person name="Stursova M."/>
            <person name="Weitz H."/>
            <person name="Taylor A."/>
            <person name="Grigoriev I.V."/>
            <person name="Nagy L.G."/>
            <person name="Martin F."/>
            <person name="Kauserud H."/>
        </authorList>
    </citation>
    <scope>NUCLEOTIDE SEQUENCE</scope>
    <source>
        <strain evidence="2">9144</strain>
    </source>
</reference>
<protein>
    <submittedName>
        <fullName evidence="2">Uncharacterized protein</fullName>
    </submittedName>
</protein>
<evidence type="ECO:0000313" key="3">
    <source>
        <dbReference type="Proteomes" id="UP001219525"/>
    </source>
</evidence>
<accession>A0AAD6YLD0</accession>
<gene>
    <name evidence="2" type="ORF">GGX14DRAFT_558713</name>
</gene>
<dbReference type="Proteomes" id="UP001219525">
    <property type="component" value="Unassembled WGS sequence"/>
</dbReference>
<dbReference type="AlphaFoldDB" id="A0AAD6YLD0"/>
<feature type="compositionally biased region" description="Low complexity" evidence="1">
    <location>
        <begin position="477"/>
        <end position="494"/>
    </location>
</feature>
<sequence length="640" mass="72427">MAGLWQPAEFWEPAEFWKPAHEEVQIFFRMHWQSRKDHSQCYQGGRYFASTKLEQKEDGLEEAMEEVQASISPGFPGIPDTADAEIDRIMNMQAFDVPSLLANGYPGPPVQVVVFQDYKVLDEHLTKVLENKAPSKKQTLCILGSKGIGKSYSLYYLLIRRLHAGVSTIWSLGTKAYYFGTHNGRPVAYKANSDCPMPVDKWMDSEQSDPPLPKCVLVDFLPHGGLPTQWQLYPGLVVFASTTTTLSTLTLSDELLVLNPPTVSEIISAATYTQSLSDVPWSRLLLGIGECIAIFGPNPGLIFTLFDKHELNKSRMMGAQERMLLEIEASDWKTVLKPMLSTETPPLKQFANVPKEVFSILRKQEPWRHTVVFASRRMQEAVLNCAKELRTSYLLDRYQTMQDALMRQLWESFATDFLVMRLRTQYTFAEMRKSSRETESNEAFVEGPAFSPRISVPTSTVQISRWSYLTEAESLSHSISRSSSPSRSQSYDESAPGAKRKTNHQSEGPSQKKVKVRVETVETEVPQWERMTSEGAFTIENCEILYVPQSGMNPLYDAAGMAIDADGVKTGYLFDMHDRNGKGHKFMSLKGLEKALDLFPPNTPIVFVSVVPKGRMAKLMVPYDHHVFDKWSYYTLEILV</sequence>
<name>A0AAD6YLD0_9AGAR</name>
<evidence type="ECO:0000256" key="1">
    <source>
        <dbReference type="SAM" id="MobiDB-lite"/>
    </source>
</evidence>
<proteinExistence type="predicted"/>
<organism evidence="2 3">
    <name type="scientific">Mycena pura</name>
    <dbReference type="NCBI Taxonomy" id="153505"/>
    <lineage>
        <taxon>Eukaryota</taxon>
        <taxon>Fungi</taxon>
        <taxon>Dikarya</taxon>
        <taxon>Basidiomycota</taxon>
        <taxon>Agaricomycotina</taxon>
        <taxon>Agaricomycetes</taxon>
        <taxon>Agaricomycetidae</taxon>
        <taxon>Agaricales</taxon>
        <taxon>Marasmiineae</taxon>
        <taxon>Mycenaceae</taxon>
        <taxon>Mycena</taxon>
    </lineage>
</organism>
<feature type="region of interest" description="Disordered" evidence="1">
    <location>
        <begin position="477"/>
        <end position="518"/>
    </location>
</feature>
<dbReference type="EMBL" id="JARJCW010000007">
    <property type="protein sequence ID" value="KAJ7222622.1"/>
    <property type="molecule type" value="Genomic_DNA"/>
</dbReference>
<keyword evidence="3" id="KW-1185">Reference proteome</keyword>
<comment type="caution">
    <text evidence="2">The sequence shown here is derived from an EMBL/GenBank/DDBJ whole genome shotgun (WGS) entry which is preliminary data.</text>
</comment>
<evidence type="ECO:0000313" key="2">
    <source>
        <dbReference type="EMBL" id="KAJ7222622.1"/>
    </source>
</evidence>